<reference evidence="3" key="2">
    <citation type="submission" date="2024-10" db="UniProtKB">
        <authorList>
            <consortium name="EnsemblProtists"/>
        </authorList>
    </citation>
    <scope>IDENTIFICATION</scope>
</reference>
<dbReference type="Gene3D" id="2.20.70.10">
    <property type="match status" value="1"/>
</dbReference>
<dbReference type="InterPro" id="IPR036020">
    <property type="entry name" value="WW_dom_sf"/>
</dbReference>
<evidence type="ECO:0000313" key="4">
    <source>
        <dbReference type="Proteomes" id="UP000013827"/>
    </source>
</evidence>
<proteinExistence type="predicted"/>
<feature type="domain" description="WW" evidence="2">
    <location>
        <begin position="397"/>
        <end position="425"/>
    </location>
</feature>
<dbReference type="Pfam" id="PF00397">
    <property type="entry name" value="WW"/>
    <property type="match status" value="1"/>
</dbReference>
<dbReference type="CDD" id="cd00201">
    <property type="entry name" value="WW"/>
    <property type="match status" value="1"/>
</dbReference>
<accession>A0A0D3KZA1</accession>
<dbReference type="SMART" id="SM00456">
    <property type="entry name" value="WW"/>
    <property type="match status" value="1"/>
</dbReference>
<evidence type="ECO:0000313" key="3">
    <source>
        <dbReference type="EnsemblProtists" id="EOD41086"/>
    </source>
</evidence>
<evidence type="ECO:0000259" key="2">
    <source>
        <dbReference type="PROSITE" id="PS50020"/>
    </source>
</evidence>
<keyword evidence="1" id="KW-0732">Signal</keyword>
<dbReference type="GeneID" id="17286360"/>
<dbReference type="AlphaFoldDB" id="A0A0D3KZA1"/>
<feature type="chain" id="PRO_5044226543" description="WW domain-containing protein" evidence="1">
    <location>
        <begin position="17"/>
        <end position="425"/>
    </location>
</feature>
<dbReference type="PROSITE" id="PS01159">
    <property type="entry name" value="WW_DOMAIN_1"/>
    <property type="match status" value="1"/>
</dbReference>
<dbReference type="PROSITE" id="PS50020">
    <property type="entry name" value="WW_DOMAIN_2"/>
    <property type="match status" value="1"/>
</dbReference>
<evidence type="ECO:0000256" key="1">
    <source>
        <dbReference type="SAM" id="SignalP"/>
    </source>
</evidence>
<dbReference type="RefSeq" id="XP_005793515.1">
    <property type="nucleotide sequence ID" value="XM_005793458.1"/>
</dbReference>
<feature type="signal peptide" evidence="1">
    <location>
        <begin position="1"/>
        <end position="16"/>
    </location>
</feature>
<dbReference type="PaxDb" id="2903-EOD41086"/>
<dbReference type="HOGENOM" id="CLU_646295_0_0_1"/>
<keyword evidence="4" id="KW-1185">Reference proteome</keyword>
<reference evidence="4" key="1">
    <citation type="journal article" date="2013" name="Nature">
        <title>Pan genome of the phytoplankton Emiliania underpins its global distribution.</title>
        <authorList>
            <person name="Read B.A."/>
            <person name="Kegel J."/>
            <person name="Klute M.J."/>
            <person name="Kuo A."/>
            <person name="Lefebvre S.C."/>
            <person name="Maumus F."/>
            <person name="Mayer C."/>
            <person name="Miller J."/>
            <person name="Monier A."/>
            <person name="Salamov A."/>
            <person name="Young J."/>
            <person name="Aguilar M."/>
            <person name="Claverie J.M."/>
            <person name="Frickenhaus S."/>
            <person name="Gonzalez K."/>
            <person name="Herman E.K."/>
            <person name="Lin Y.C."/>
            <person name="Napier J."/>
            <person name="Ogata H."/>
            <person name="Sarno A.F."/>
            <person name="Shmutz J."/>
            <person name="Schroeder D."/>
            <person name="de Vargas C."/>
            <person name="Verret F."/>
            <person name="von Dassow P."/>
            <person name="Valentin K."/>
            <person name="Van de Peer Y."/>
            <person name="Wheeler G."/>
            <person name="Dacks J.B."/>
            <person name="Delwiche C.F."/>
            <person name="Dyhrman S.T."/>
            <person name="Glockner G."/>
            <person name="John U."/>
            <person name="Richards T."/>
            <person name="Worden A.Z."/>
            <person name="Zhang X."/>
            <person name="Grigoriev I.V."/>
            <person name="Allen A.E."/>
            <person name="Bidle K."/>
            <person name="Borodovsky M."/>
            <person name="Bowler C."/>
            <person name="Brownlee C."/>
            <person name="Cock J.M."/>
            <person name="Elias M."/>
            <person name="Gladyshev V.N."/>
            <person name="Groth M."/>
            <person name="Guda C."/>
            <person name="Hadaegh A."/>
            <person name="Iglesias-Rodriguez M.D."/>
            <person name="Jenkins J."/>
            <person name="Jones B.M."/>
            <person name="Lawson T."/>
            <person name="Leese F."/>
            <person name="Lindquist E."/>
            <person name="Lobanov A."/>
            <person name="Lomsadze A."/>
            <person name="Malik S.B."/>
            <person name="Marsh M.E."/>
            <person name="Mackinder L."/>
            <person name="Mock T."/>
            <person name="Mueller-Roeber B."/>
            <person name="Pagarete A."/>
            <person name="Parker M."/>
            <person name="Probert I."/>
            <person name="Quesneville H."/>
            <person name="Raines C."/>
            <person name="Rensing S.A."/>
            <person name="Riano-Pachon D.M."/>
            <person name="Richier S."/>
            <person name="Rokitta S."/>
            <person name="Shiraiwa Y."/>
            <person name="Soanes D.M."/>
            <person name="van der Giezen M."/>
            <person name="Wahlund T.M."/>
            <person name="Williams B."/>
            <person name="Wilson W."/>
            <person name="Wolfe G."/>
            <person name="Wurch L.L."/>
        </authorList>
    </citation>
    <scope>NUCLEOTIDE SEQUENCE</scope>
</reference>
<dbReference type="Proteomes" id="UP000013827">
    <property type="component" value="Unassembled WGS sequence"/>
</dbReference>
<dbReference type="EnsemblProtists" id="EOD41086">
    <property type="protein sequence ID" value="EOD41086"/>
    <property type="gene ID" value="EMIHUDRAFT_121801"/>
</dbReference>
<organism evidence="3 4">
    <name type="scientific">Emiliania huxleyi (strain CCMP1516)</name>
    <dbReference type="NCBI Taxonomy" id="280463"/>
    <lineage>
        <taxon>Eukaryota</taxon>
        <taxon>Haptista</taxon>
        <taxon>Haptophyta</taxon>
        <taxon>Prymnesiophyceae</taxon>
        <taxon>Isochrysidales</taxon>
        <taxon>Noelaerhabdaceae</taxon>
        <taxon>Emiliania</taxon>
    </lineage>
</organism>
<dbReference type="SUPFAM" id="SSF51045">
    <property type="entry name" value="WW domain"/>
    <property type="match status" value="1"/>
</dbReference>
<name>A0A0D3KZA1_EMIH1</name>
<dbReference type="KEGG" id="ehx:EMIHUDRAFT_121801"/>
<protein>
    <recommendedName>
        <fullName evidence="2">WW domain-containing protein</fullName>
    </recommendedName>
</protein>
<sequence length="425" mass="46071">MLPGLILAAAATRGLCGPSSLAARAPCPRRQLLSYVAFTAGRGAAPTPIHALVADVWQPVGHLAAGTPEAADGSVAALVRAATLQRRLIAEHACRLYPPLRTEKREHGLMRGVRLAIEAPPPSAGGAATYLPLPDCELGEATPAEMLRCGFAGAPGSGGGIYADYARRDSPPYDRLAVRRRLAEQTKAVLLVEVEWLWRYLVMPCGCIIAAWVGRWTLPTVEPSSAASYRAVRSAVARMQYGYMDQQQNYQQSYGGVQWRIDASYGVQAMPQFRFPALPKYWALPYTVRNGEDQVLSRWNMMNEALTVSRVQCMVRVLADGTPTLVGCGKAPSLYRAFGGPWSPLYKGESVLLSDGLQVSLDCNNPEGAVFTCFDESGGRQGGYDQQGYTQQGGYQGWTSAVDPASGQTYYVNDETGQSQWDPPW</sequence>
<dbReference type="InterPro" id="IPR001202">
    <property type="entry name" value="WW_dom"/>
</dbReference>